<keyword evidence="5" id="KW-1185">Reference proteome</keyword>
<feature type="domain" description="Transposase IS204/IS1001/IS1096/IS1165 DDE" evidence="1">
    <location>
        <begin position="157"/>
        <end position="397"/>
    </location>
</feature>
<dbReference type="RefSeq" id="WP_086973834.1">
    <property type="nucleotide sequence ID" value="NZ_FCOJ02000100.1"/>
</dbReference>
<dbReference type="InterPro" id="IPR002560">
    <property type="entry name" value="Transposase_DDE"/>
</dbReference>
<protein>
    <submittedName>
        <fullName evidence="4">Transposase</fullName>
    </submittedName>
</protein>
<evidence type="ECO:0000313" key="5">
    <source>
        <dbReference type="Proteomes" id="UP000054596"/>
    </source>
</evidence>
<name>A0A158DM36_9BURK</name>
<dbReference type="STRING" id="1777143.AWB82_06940"/>
<evidence type="ECO:0000259" key="1">
    <source>
        <dbReference type="Pfam" id="PF01610"/>
    </source>
</evidence>
<dbReference type="PANTHER" id="PTHR33498:SF1">
    <property type="entry name" value="TRANSPOSASE FOR INSERTION SEQUENCE ELEMENT IS1557"/>
    <property type="match status" value="1"/>
</dbReference>
<sequence>MLDRKALEALGCWKGYRVERVEWPQGEQRTLSLYLKPVGKVMCCEQCGARCRQVHETSVRRVRDLPLLEYRVVLHVPRRRVWCDRCGGPRLERLDWLGRYQRVTERFARACEKLLQAASVQAVAKFYDLGWHTVKSIDKMRLRARLVEPDWSALRYLAMDEFALHKGHRYATVVVDPISRQVLWIGPGRSRETARAFFEQLPEGVAARIEAVAIDMTTAYELEIKAHCPQADVVYDLFHVVAKYGREVIDRVRVDQANQLRHDKPARRVLKSSRWLLLRNRRNLNPQQSIHLKELLAANEPLTCVYVLRDELKQLWFYRRLGWAEKAWQQWFAQAQQSGIAALQQFAQRLQAYSHGILSRCRHPLNTNVVEGINNTIKVIKRRAYGYRDEEYFFLKIRAAFPGKAR</sequence>
<reference evidence="4" key="1">
    <citation type="submission" date="2016-01" db="EMBL/GenBank/DDBJ databases">
        <authorList>
            <person name="Peeters C."/>
        </authorList>
    </citation>
    <scope>NUCLEOTIDE SEQUENCE [LARGE SCALE GENOMIC DNA]</scope>
    <source>
        <strain evidence="4">LMG 29325</strain>
    </source>
</reference>
<proteinExistence type="predicted"/>
<feature type="domain" description="Transposase IS204/IS1001/IS1096/IS1165 zinc-finger" evidence="3">
    <location>
        <begin position="41"/>
        <end position="86"/>
    </location>
</feature>
<gene>
    <name evidence="4" type="ORF">AWB82_06940</name>
</gene>
<dbReference type="Proteomes" id="UP000054596">
    <property type="component" value="Unassembled WGS sequence"/>
</dbReference>
<accession>A0A158DM36</accession>
<feature type="domain" description="Transposase IS204/IS1001/IS1096/IS1165 helix-turn-helix" evidence="2">
    <location>
        <begin position="92"/>
        <end position="139"/>
    </location>
</feature>
<dbReference type="InterPro" id="IPR047951">
    <property type="entry name" value="Transpos_ISL3"/>
</dbReference>
<evidence type="ECO:0000313" key="4">
    <source>
        <dbReference type="EMBL" id="SAK95668.1"/>
    </source>
</evidence>
<comment type="caution">
    <text evidence="4">The sequence shown here is derived from an EMBL/GenBank/DDBJ whole genome shotgun (WGS) entry which is preliminary data.</text>
</comment>
<dbReference type="EMBL" id="FCOJ02000100">
    <property type="protein sequence ID" value="SAK95668.1"/>
    <property type="molecule type" value="Genomic_DNA"/>
</dbReference>
<dbReference type="PANTHER" id="PTHR33498">
    <property type="entry name" value="TRANSPOSASE FOR INSERTION SEQUENCE ELEMENT IS1557"/>
    <property type="match status" value="1"/>
</dbReference>
<dbReference type="Pfam" id="PF01610">
    <property type="entry name" value="DDE_Tnp_ISL3"/>
    <property type="match status" value="1"/>
</dbReference>
<dbReference type="OrthoDB" id="46712at2"/>
<dbReference type="InterPro" id="IPR029261">
    <property type="entry name" value="Transposase_Znf"/>
</dbReference>
<dbReference type="AlphaFoldDB" id="A0A158DM36"/>
<organism evidence="4 5">
    <name type="scientific">Caballeronia glebae</name>
    <dbReference type="NCBI Taxonomy" id="1777143"/>
    <lineage>
        <taxon>Bacteria</taxon>
        <taxon>Pseudomonadati</taxon>
        <taxon>Pseudomonadota</taxon>
        <taxon>Betaproteobacteria</taxon>
        <taxon>Burkholderiales</taxon>
        <taxon>Burkholderiaceae</taxon>
        <taxon>Caballeronia</taxon>
    </lineage>
</organism>
<dbReference type="Pfam" id="PF14690">
    <property type="entry name" value="Zn_ribbon_ISL3"/>
    <property type="match status" value="1"/>
</dbReference>
<dbReference type="Pfam" id="PF13542">
    <property type="entry name" value="HTH_Tnp_ISL3"/>
    <property type="match status" value="1"/>
</dbReference>
<evidence type="ECO:0000259" key="3">
    <source>
        <dbReference type="Pfam" id="PF14690"/>
    </source>
</evidence>
<evidence type="ECO:0000259" key="2">
    <source>
        <dbReference type="Pfam" id="PF13542"/>
    </source>
</evidence>
<dbReference type="NCBIfam" id="NF033550">
    <property type="entry name" value="transpos_ISL3"/>
    <property type="match status" value="1"/>
</dbReference>
<dbReference type="InterPro" id="IPR032877">
    <property type="entry name" value="Transposase_HTH"/>
</dbReference>